<dbReference type="InterPro" id="IPR013525">
    <property type="entry name" value="ABC2_TM"/>
</dbReference>
<keyword evidence="4 6" id="KW-1133">Transmembrane helix</keyword>
<feature type="transmembrane region" description="Helical" evidence="6">
    <location>
        <begin position="265"/>
        <end position="284"/>
    </location>
</feature>
<comment type="caution">
    <text evidence="8">The sequence shown here is derived from an EMBL/GenBank/DDBJ whole genome shotgun (WGS) entry which is preliminary data.</text>
</comment>
<accession>A0A1U7M741</accession>
<feature type="domain" description="ABC-2 type transporter transmembrane" evidence="7">
    <location>
        <begin position="15"/>
        <end position="367"/>
    </location>
</feature>
<dbReference type="PANTHER" id="PTHR30294">
    <property type="entry name" value="MEMBRANE COMPONENT OF ABC TRANSPORTER YHHJ-RELATED"/>
    <property type="match status" value="1"/>
</dbReference>
<organism evidence="8 9">
    <name type="scientific">Tissierella creatinophila DSM 6911</name>
    <dbReference type="NCBI Taxonomy" id="1123403"/>
    <lineage>
        <taxon>Bacteria</taxon>
        <taxon>Bacillati</taxon>
        <taxon>Bacillota</taxon>
        <taxon>Tissierellia</taxon>
        <taxon>Tissierellales</taxon>
        <taxon>Tissierellaceae</taxon>
        <taxon>Tissierella</taxon>
    </lineage>
</organism>
<protein>
    <submittedName>
        <fullName evidence="8">ABC-2 family transporter protein</fullName>
    </submittedName>
</protein>
<feature type="transmembrane region" description="Helical" evidence="6">
    <location>
        <begin position="228"/>
        <end position="253"/>
    </location>
</feature>
<dbReference type="RefSeq" id="WP_075725323.1">
    <property type="nucleotide sequence ID" value="NZ_LTDM01000011.1"/>
</dbReference>
<evidence type="ECO:0000256" key="2">
    <source>
        <dbReference type="ARBA" id="ARBA00022475"/>
    </source>
</evidence>
<dbReference type="Proteomes" id="UP000186112">
    <property type="component" value="Unassembled WGS sequence"/>
</dbReference>
<gene>
    <name evidence="8" type="ORF">TICRE_07660</name>
</gene>
<evidence type="ECO:0000256" key="1">
    <source>
        <dbReference type="ARBA" id="ARBA00004651"/>
    </source>
</evidence>
<evidence type="ECO:0000256" key="6">
    <source>
        <dbReference type="SAM" id="Phobius"/>
    </source>
</evidence>
<dbReference type="GO" id="GO:0005886">
    <property type="term" value="C:plasma membrane"/>
    <property type="evidence" value="ECO:0007669"/>
    <property type="project" value="UniProtKB-SubCell"/>
</dbReference>
<comment type="subcellular location">
    <subcellularLocation>
        <location evidence="1">Cell membrane</location>
        <topology evidence="1">Multi-pass membrane protein</topology>
    </subcellularLocation>
</comment>
<dbReference type="Pfam" id="PF12698">
    <property type="entry name" value="ABC2_membrane_3"/>
    <property type="match status" value="1"/>
</dbReference>
<keyword evidence="2" id="KW-1003">Cell membrane</keyword>
<evidence type="ECO:0000313" key="9">
    <source>
        <dbReference type="Proteomes" id="UP000186112"/>
    </source>
</evidence>
<evidence type="ECO:0000259" key="7">
    <source>
        <dbReference type="Pfam" id="PF12698"/>
    </source>
</evidence>
<dbReference type="InterPro" id="IPR051449">
    <property type="entry name" value="ABC-2_transporter_component"/>
</dbReference>
<reference evidence="8 9" key="1">
    <citation type="submission" date="2016-02" db="EMBL/GenBank/DDBJ databases">
        <title>Genome sequence of Tissierella creatinophila DSM 6911.</title>
        <authorList>
            <person name="Poehlein A."/>
            <person name="Daniel R."/>
        </authorList>
    </citation>
    <scope>NUCLEOTIDE SEQUENCE [LARGE SCALE GENOMIC DNA]</scope>
    <source>
        <strain evidence="8 9">DSM 6911</strain>
    </source>
</reference>
<evidence type="ECO:0000256" key="4">
    <source>
        <dbReference type="ARBA" id="ARBA00022989"/>
    </source>
</evidence>
<evidence type="ECO:0000256" key="3">
    <source>
        <dbReference type="ARBA" id="ARBA00022692"/>
    </source>
</evidence>
<keyword evidence="5 6" id="KW-0472">Membrane</keyword>
<evidence type="ECO:0000313" key="8">
    <source>
        <dbReference type="EMBL" id="OLS03070.1"/>
    </source>
</evidence>
<sequence>MTVYKYFLKIALKHKWIIISYTVIFFILSIINGSATGKTETIFMEKSLDIGVVDESNSELSISFIKYLEDDNILTTMENDKEYIQEQIFLEAIDAVIIIPKDFENLVINKKESIEIMRDERKLGSVQVENEINKFLIFANATYSDGKFDLSKVENVLDREIEVEVLKVDDYKKDNGVNTWFKYYFNYTGYIIIAIYVAVIGLLMLEINDKNIQDRMKVSSKKFFKFNMEIYLGQVTLAILITSIFILGSVLLKGKYIAEINFSKYLLNIFTFSFAILGFTFLINNLTNSRFVINGISSALSLGTAFISGVMVPQEFLADNVLRIAKFFPTYYFVKINEMNTNSFLDIKYEIFMQVLFGIFFFLIGLYFSKVKRSV</sequence>
<keyword evidence="3 6" id="KW-0812">Transmembrane</keyword>
<dbReference type="AlphaFoldDB" id="A0A1U7M741"/>
<feature type="transmembrane region" description="Helical" evidence="6">
    <location>
        <begin position="16"/>
        <end position="35"/>
    </location>
</feature>
<evidence type="ECO:0000256" key="5">
    <source>
        <dbReference type="ARBA" id="ARBA00023136"/>
    </source>
</evidence>
<dbReference type="EMBL" id="LTDM01000011">
    <property type="protein sequence ID" value="OLS03070.1"/>
    <property type="molecule type" value="Genomic_DNA"/>
</dbReference>
<name>A0A1U7M741_TISCR</name>
<dbReference type="Gene3D" id="3.40.1710.10">
    <property type="entry name" value="abc type-2 transporter like domain"/>
    <property type="match status" value="1"/>
</dbReference>
<dbReference type="PANTHER" id="PTHR30294:SF29">
    <property type="entry name" value="MULTIDRUG ABC TRANSPORTER PERMEASE YBHS-RELATED"/>
    <property type="match status" value="1"/>
</dbReference>
<dbReference type="GO" id="GO:0140359">
    <property type="term" value="F:ABC-type transporter activity"/>
    <property type="evidence" value="ECO:0007669"/>
    <property type="project" value="InterPro"/>
</dbReference>
<feature type="transmembrane region" description="Helical" evidence="6">
    <location>
        <begin position="351"/>
        <end position="369"/>
    </location>
</feature>
<keyword evidence="9" id="KW-1185">Reference proteome</keyword>
<feature type="transmembrane region" description="Helical" evidence="6">
    <location>
        <begin position="187"/>
        <end position="207"/>
    </location>
</feature>
<proteinExistence type="predicted"/>
<dbReference type="OrthoDB" id="9774039at2"/>